<dbReference type="InterPro" id="IPR036086">
    <property type="entry name" value="ParB/Sulfiredoxin_sf"/>
</dbReference>
<dbReference type="EC" id="1.8.98.2" evidence="2"/>
<dbReference type="SMART" id="SM00470">
    <property type="entry name" value="ParB"/>
    <property type="match status" value="1"/>
</dbReference>
<keyword evidence="11" id="KW-1185">Reference proteome</keyword>
<sequence>MTNLQLRLPPVINGSWNQRRPTPIVASTNGVPFLNPKSGVMIKEIPLGMIRRPLMRTRTNDPAKVKELMESIREIGLQQPIDVLQVEGVYYGFSGCHRYEAHHKLGLPTIRCKIRRATKETLRHHLR</sequence>
<keyword evidence="3" id="KW-0547">Nucleotide-binding</keyword>
<dbReference type="InterPro" id="IPR016692">
    <property type="entry name" value="Sulfiredoxin"/>
</dbReference>
<dbReference type="Pfam" id="PF02195">
    <property type="entry name" value="ParB_N"/>
    <property type="match status" value="1"/>
</dbReference>
<keyword evidence="7" id="KW-1015">Disulfide bond</keyword>
<dbReference type="FunFam" id="3.90.1530.10:FF:000003">
    <property type="entry name" value="Sulfiredoxin chloroplastic/mitochondrial"/>
    <property type="match status" value="1"/>
</dbReference>
<dbReference type="InterPro" id="IPR003115">
    <property type="entry name" value="ParB_N"/>
</dbReference>
<keyword evidence="4" id="KW-0067">ATP-binding</keyword>
<dbReference type="GO" id="GO:0034599">
    <property type="term" value="P:cellular response to oxidative stress"/>
    <property type="evidence" value="ECO:0000318"/>
    <property type="project" value="GO_Central"/>
</dbReference>
<keyword evidence="6" id="KW-0560">Oxidoreductase</keyword>
<protein>
    <recommendedName>
        <fullName evidence="2">sulfiredoxin</fullName>
        <ecNumber evidence="2">1.8.98.2</ecNumber>
    </recommendedName>
</protein>
<evidence type="ECO:0000256" key="6">
    <source>
        <dbReference type="ARBA" id="ARBA00023002"/>
    </source>
</evidence>
<dbReference type="OMA" id="CHRFEAC"/>
<dbReference type="OrthoDB" id="10023328at2759"/>
<dbReference type="AlphaFoldDB" id="A0A0K9NQQ2"/>
<dbReference type="PANTHER" id="PTHR21348">
    <property type="match status" value="1"/>
</dbReference>
<dbReference type="Proteomes" id="UP000036987">
    <property type="component" value="Unassembled WGS sequence"/>
</dbReference>
<gene>
    <name evidence="10" type="ORF">ZOSMA_71G00040</name>
</gene>
<reference evidence="11" key="1">
    <citation type="journal article" date="2016" name="Nature">
        <title>The genome of the seagrass Zostera marina reveals angiosperm adaptation to the sea.</title>
        <authorList>
            <person name="Olsen J.L."/>
            <person name="Rouze P."/>
            <person name="Verhelst B."/>
            <person name="Lin Y.-C."/>
            <person name="Bayer T."/>
            <person name="Collen J."/>
            <person name="Dattolo E."/>
            <person name="De Paoli E."/>
            <person name="Dittami S."/>
            <person name="Maumus F."/>
            <person name="Michel G."/>
            <person name="Kersting A."/>
            <person name="Lauritano C."/>
            <person name="Lohaus R."/>
            <person name="Toepel M."/>
            <person name="Tonon T."/>
            <person name="Vanneste K."/>
            <person name="Amirebrahimi M."/>
            <person name="Brakel J."/>
            <person name="Bostroem C."/>
            <person name="Chovatia M."/>
            <person name="Grimwood J."/>
            <person name="Jenkins J.W."/>
            <person name="Jueterbock A."/>
            <person name="Mraz A."/>
            <person name="Stam W.T."/>
            <person name="Tice H."/>
            <person name="Bornberg-Bauer E."/>
            <person name="Green P.J."/>
            <person name="Pearson G.A."/>
            <person name="Procaccini G."/>
            <person name="Duarte C.M."/>
            <person name="Schmutz J."/>
            <person name="Reusch T.B.H."/>
            <person name="Van de Peer Y."/>
        </authorList>
    </citation>
    <scope>NUCLEOTIDE SEQUENCE [LARGE SCALE GENOMIC DNA]</scope>
    <source>
        <strain evidence="11">cv. Finnish</strain>
    </source>
</reference>
<evidence type="ECO:0000256" key="2">
    <source>
        <dbReference type="ARBA" id="ARBA00013055"/>
    </source>
</evidence>
<organism evidence="10 11">
    <name type="scientific">Zostera marina</name>
    <name type="common">Eelgrass</name>
    <dbReference type="NCBI Taxonomy" id="29655"/>
    <lineage>
        <taxon>Eukaryota</taxon>
        <taxon>Viridiplantae</taxon>
        <taxon>Streptophyta</taxon>
        <taxon>Embryophyta</taxon>
        <taxon>Tracheophyta</taxon>
        <taxon>Spermatophyta</taxon>
        <taxon>Magnoliopsida</taxon>
        <taxon>Liliopsida</taxon>
        <taxon>Zosteraceae</taxon>
        <taxon>Zostera</taxon>
    </lineage>
</organism>
<keyword evidence="5" id="KW-0049">Antioxidant</keyword>
<feature type="domain" description="ParB-like N-terminal" evidence="9">
    <location>
        <begin position="43"/>
        <end position="122"/>
    </location>
</feature>
<evidence type="ECO:0000256" key="1">
    <source>
        <dbReference type="ARBA" id="ARBA00009609"/>
    </source>
</evidence>
<evidence type="ECO:0000313" key="11">
    <source>
        <dbReference type="Proteomes" id="UP000036987"/>
    </source>
</evidence>
<evidence type="ECO:0000256" key="3">
    <source>
        <dbReference type="ARBA" id="ARBA00022741"/>
    </source>
</evidence>
<dbReference type="GO" id="GO:0032542">
    <property type="term" value="F:sulfiredoxin activity"/>
    <property type="evidence" value="ECO:0000318"/>
    <property type="project" value="GO_Central"/>
</dbReference>
<dbReference type="PANTHER" id="PTHR21348:SF2">
    <property type="entry name" value="SULFIREDOXIN-1"/>
    <property type="match status" value="1"/>
</dbReference>
<evidence type="ECO:0000256" key="8">
    <source>
        <dbReference type="ARBA" id="ARBA00047514"/>
    </source>
</evidence>
<dbReference type="Gene3D" id="3.90.1530.10">
    <property type="entry name" value="Conserved hypothetical protein from pyrococcus furiosus pfu- 392566-001, ParB domain"/>
    <property type="match status" value="1"/>
</dbReference>
<evidence type="ECO:0000256" key="4">
    <source>
        <dbReference type="ARBA" id="ARBA00022840"/>
    </source>
</evidence>
<dbReference type="GO" id="GO:0005737">
    <property type="term" value="C:cytoplasm"/>
    <property type="evidence" value="ECO:0000318"/>
    <property type="project" value="GO_Central"/>
</dbReference>
<evidence type="ECO:0000259" key="9">
    <source>
        <dbReference type="SMART" id="SM00470"/>
    </source>
</evidence>
<dbReference type="EMBL" id="LFYR01001841">
    <property type="protein sequence ID" value="KMZ58938.1"/>
    <property type="molecule type" value="Genomic_DNA"/>
</dbReference>
<dbReference type="CDD" id="cd16395">
    <property type="entry name" value="Srx"/>
    <property type="match status" value="1"/>
</dbReference>
<comment type="similarity">
    <text evidence="1">Belongs to the sulfiredoxin family.</text>
</comment>
<accession>A0A0K9NQQ2</accession>
<dbReference type="SUPFAM" id="SSF110849">
    <property type="entry name" value="ParB/Sulfiredoxin"/>
    <property type="match status" value="1"/>
</dbReference>
<name>A0A0K9NQQ2_ZOSMR</name>
<comment type="catalytic activity">
    <reaction evidence="8">
        <text>S-hydroxy-S-oxy-L-cysteinyl-[peroxiredoxin] + [protein]-dithiol + ATP = S-hydroxy-L-cysteinyl-[peroxiredoxin] + [protein]-disulfide + ADP + phosphate</text>
        <dbReference type="Rhea" id="RHEA:17545"/>
        <dbReference type="Rhea" id="RHEA-COMP:10593"/>
        <dbReference type="Rhea" id="RHEA-COMP:10594"/>
        <dbReference type="Rhea" id="RHEA-COMP:13681"/>
        <dbReference type="Rhea" id="RHEA-COMP:17976"/>
        <dbReference type="ChEBI" id="CHEBI:29950"/>
        <dbReference type="ChEBI" id="CHEBI:30616"/>
        <dbReference type="ChEBI" id="CHEBI:43474"/>
        <dbReference type="ChEBI" id="CHEBI:50058"/>
        <dbReference type="ChEBI" id="CHEBI:61973"/>
        <dbReference type="ChEBI" id="CHEBI:61974"/>
        <dbReference type="ChEBI" id="CHEBI:456216"/>
        <dbReference type="EC" id="1.8.98.2"/>
    </reaction>
</comment>
<comment type="caution">
    <text evidence="10">The sequence shown here is derived from an EMBL/GenBank/DDBJ whole genome shotgun (WGS) entry which is preliminary data.</text>
</comment>
<proteinExistence type="inferred from homology"/>
<evidence type="ECO:0000313" key="10">
    <source>
        <dbReference type="EMBL" id="KMZ58938.1"/>
    </source>
</evidence>
<dbReference type="STRING" id="29655.A0A0K9NQQ2"/>
<dbReference type="GO" id="GO:0005524">
    <property type="term" value="F:ATP binding"/>
    <property type="evidence" value="ECO:0007669"/>
    <property type="project" value="UniProtKB-KW"/>
</dbReference>
<evidence type="ECO:0000256" key="7">
    <source>
        <dbReference type="ARBA" id="ARBA00023157"/>
    </source>
</evidence>
<evidence type="ECO:0000256" key="5">
    <source>
        <dbReference type="ARBA" id="ARBA00022862"/>
    </source>
</evidence>